<name>A0A8J4U397_CLAMG</name>
<proteinExistence type="predicted"/>
<dbReference type="Gene3D" id="2.60.120.260">
    <property type="entry name" value="Galactose-binding domain-like"/>
    <property type="match status" value="1"/>
</dbReference>
<reference evidence="1" key="1">
    <citation type="submission" date="2020-07" db="EMBL/GenBank/DDBJ databases">
        <title>Clarias magur genome sequencing, assembly and annotation.</title>
        <authorList>
            <person name="Kushwaha B."/>
            <person name="Kumar R."/>
            <person name="Das P."/>
            <person name="Joshi C.G."/>
            <person name="Kumar D."/>
            <person name="Nagpure N.S."/>
            <person name="Pandey M."/>
            <person name="Agarwal S."/>
            <person name="Srivastava S."/>
            <person name="Singh M."/>
            <person name="Sahoo L."/>
            <person name="Jayasankar P."/>
            <person name="Meher P.K."/>
            <person name="Koringa P.G."/>
            <person name="Iquebal M.A."/>
            <person name="Das S.P."/>
            <person name="Bit A."/>
            <person name="Patnaik S."/>
            <person name="Patel N."/>
            <person name="Shah T.M."/>
            <person name="Hinsu A."/>
            <person name="Jena J.K."/>
        </authorList>
    </citation>
    <scope>NUCLEOTIDE SEQUENCE</scope>
    <source>
        <strain evidence="1">CIFAMagur01</strain>
        <tissue evidence="1">Testis</tissue>
    </source>
</reference>
<dbReference type="EMBL" id="QNUK01000731">
    <property type="protein sequence ID" value="KAF5890045.1"/>
    <property type="molecule type" value="Genomic_DNA"/>
</dbReference>
<sequence length="54" mass="6210">FRCLQPEAVRIQRKTSSTSAWTDWQYLAKNCSWFGMEDNGPLVSPDSVNCIQFP</sequence>
<evidence type="ECO:0000313" key="2">
    <source>
        <dbReference type="Proteomes" id="UP000727407"/>
    </source>
</evidence>
<organism evidence="1 2">
    <name type="scientific">Clarias magur</name>
    <name type="common">Asian catfish</name>
    <name type="synonym">Macropteronotus magur</name>
    <dbReference type="NCBI Taxonomy" id="1594786"/>
    <lineage>
        <taxon>Eukaryota</taxon>
        <taxon>Metazoa</taxon>
        <taxon>Chordata</taxon>
        <taxon>Craniata</taxon>
        <taxon>Vertebrata</taxon>
        <taxon>Euteleostomi</taxon>
        <taxon>Actinopterygii</taxon>
        <taxon>Neopterygii</taxon>
        <taxon>Teleostei</taxon>
        <taxon>Ostariophysi</taxon>
        <taxon>Siluriformes</taxon>
        <taxon>Clariidae</taxon>
        <taxon>Clarias</taxon>
    </lineage>
</organism>
<gene>
    <name evidence="1" type="primary">ush2a</name>
    <name evidence="1" type="ORF">DAT39_020250</name>
</gene>
<comment type="caution">
    <text evidence="1">The sequence shown here is derived from an EMBL/GenBank/DDBJ whole genome shotgun (WGS) entry which is preliminary data.</text>
</comment>
<dbReference type="Proteomes" id="UP000727407">
    <property type="component" value="Unassembled WGS sequence"/>
</dbReference>
<dbReference type="AlphaFoldDB" id="A0A8J4U397"/>
<feature type="non-terminal residue" evidence="1">
    <location>
        <position position="1"/>
    </location>
</feature>
<keyword evidence="2" id="KW-1185">Reference proteome</keyword>
<evidence type="ECO:0000313" key="1">
    <source>
        <dbReference type="EMBL" id="KAF5890045.1"/>
    </source>
</evidence>
<accession>A0A8J4U397</accession>
<feature type="non-terminal residue" evidence="1">
    <location>
        <position position="54"/>
    </location>
</feature>
<protein>
    <submittedName>
        <fullName evidence="1">Usherin isoform X1</fullName>
    </submittedName>
</protein>